<feature type="compositionally biased region" description="Basic and acidic residues" evidence="1">
    <location>
        <begin position="598"/>
        <end position="613"/>
    </location>
</feature>
<feature type="region of interest" description="Disordered" evidence="1">
    <location>
        <begin position="580"/>
        <end position="807"/>
    </location>
</feature>
<reference evidence="2 3" key="1">
    <citation type="journal article" date="2016" name="Genome Biol. Evol.">
        <title>Divergent and convergent evolution of fungal pathogenicity.</title>
        <authorList>
            <person name="Shang Y."/>
            <person name="Xiao G."/>
            <person name="Zheng P."/>
            <person name="Cen K."/>
            <person name="Zhan S."/>
            <person name="Wang C."/>
        </authorList>
    </citation>
    <scope>NUCLEOTIDE SEQUENCE [LARGE SCALE GENOMIC DNA]</scope>
    <source>
        <strain evidence="2 3">RCEF 1005</strain>
    </source>
</reference>
<proteinExistence type="predicted"/>
<comment type="caution">
    <text evidence="2">The sequence shown here is derived from an EMBL/GenBank/DDBJ whole genome shotgun (WGS) entry which is preliminary data.</text>
</comment>
<evidence type="ECO:0000313" key="2">
    <source>
        <dbReference type="EMBL" id="OAA71739.1"/>
    </source>
</evidence>
<sequence>MARPDRPKCIAVAQAWMDTLSAPKRHVLSLMLRRSHIMDALDSMLPFPGVWSGLQLGNWAKHLAAHLDPAIISYWAHIKKTWETIMTGNQDLYHLVTADDVARLQYRAPARSKTDRDYIQDAFAKFELFKGIRNADVRSQMLSQILSLDCVIPSIRTFHQNMRYVTIGAKILERNIQCAKKSRRKRDSVEPGVSSLFDALRKDWRPIEKQIEVSQGSFVALPGVADSYLAFLVLFFAALRCFPYLSSEKPLLDVDKKDICLQASGGDYLGWLCTVAKQLGFSSPRIEKGCNSSLVYPKATHFKIPSTKRDWRAGTPPVVAYRILERSSFIHRIYGPEVANLRPLDPLFIQSDLLRAFFPYEITMPEGISDEVLLSLENPQNLQPAITSAHNDAVLDPRRPSGHVLTALGSVPVDGDTEMADLVENSHSDTVEEYTARRPVISRPAMAKEARRLGRLNHPAHRKLLRQIGAEDNATQGLTQHSASVETAVLFPSTSVNLELPVPEIPEINDSVAPLQMTVDETPPADQRQPAGPKLSQFRFASKVTKRSNQTSNTWKPPETQGILANLAKAPPVGRSVLERIRGRGDNNSDSTAAIPDSLRRDDFPETPFHESQPKYPKKPKKTPVPQAQKRARGIRAQRGNREVIVSNDNLIDSTAHPPGQLGGAIGELPSREPSPVSPLEQSTGAAPMNNTAPDSSDIFQEQMEARPATRVTLLRSDSPTDQPQPKRRLSDDRYGKSNSGVDGPRKKVRLHFAPQRSESGSNPEVADFQNMYAINETSQIGSDQITLPSVNERDSLSPPYVEEEEL</sequence>
<protein>
    <submittedName>
        <fullName evidence="2">Uncharacterized protein</fullName>
    </submittedName>
</protein>
<name>A0A162MWL5_CORDF</name>
<feature type="region of interest" description="Disordered" evidence="1">
    <location>
        <begin position="521"/>
        <end position="563"/>
    </location>
</feature>
<evidence type="ECO:0000256" key="1">
    <source>
        <dbReference type="SAM" id="MobiDB-lite"/>
    </source>
</evidence>
<dbReference type="STRING" id="1081108.A0A162MWL5"/>
<dbReference type="AlphaFoldDB" id="A0A162MWL5"/>
<dbReference type="Pfam" id="PF12520">
    <property type="entry name" value="DUF3723"/>
    <property type="match status" value="1"/>
</dbReference>
<dbReference type="EMBL" id="AZHF01000008">
    <property type="protein sequence ID" value="OAA71739.1"/>
    <property type="molecule type" value="Genomic_DNA"/>
</dbReference>
<feature type="compositionally biased region" description="Polar residues" evidence="1">
    <location>
        <begin position="680"/>
        <end position="700"/>
    </location>
</feature>
<gene>
    <name evidence="2" type="ORF">LEL_08974</name>
</gene>
<feature type="compositionally biased region" description="Polar residues" evidence="1">
    <location>
        <begin position="776"/>
        <end position="790"/>
    </location>
</feature>
<keyword evidence="3" id="KW-1185">Reference proteome</keyword>
<dbReference type="Proteomes" id="UP000076881">
    <property type="component" value="Unassembled WGS sequence"/>
</dbReference>
<dbReference type="InterPro" id="IPR022198">
    <property type="entry name" value="DUF3723"/>
</dbReference>
<evidence type="ECO:0000313" key="3">
    <source>
        <dbReference type="Proteomes" id="UP000076881"/>
    </source>
</evidence>
<dbReference type="OrthoDB" id="4870690at2759"/>
<accession>A0A162MWL5</accession>
<organism evidence="2 3">
    <name type="scientific">Akanthomyces lecanii RCEF 1005</name>
    <dbReference type="NCBI Taxonomy" id="1081108"/>
    <lineage>
        <taxon>Eukaryota</taxon>
        <taxon>Fungi</taxon>
        <taxon>Dikarya</taxon>
        <taxon>Ascomycota</taxon>
        <taxon>Pezizomycotina</taxon>
        <taxon>Sordariomycetes</taxon>
        <taxon>Hypocreomycetidae</taxon>
        <taxon>Hypocreales</taxon>
        <taxon>Cordycipitaceae</taxon>
        <taxon>Akanthomyces</taxon>
        <taxon>Cordyceps confragosa</taxon>
    </lineage>
</organism>